<dbReference type="AlphaFoldDB" id="A0A1Z4LZN2"/>
<accession>A0A1Z4LZN2</accession>
<evidence type="ECO:0000313" key="2">
    <source>
        <dbReference type="Proteomes" id="UP000218418"/>
    </source>
</evidence>
<gene>
    <name evidence="1" type="ORF">NIES267_61520</name>
</gene>
<dbReference type="EMBL" id="AP018227">
    <property type="protein sequence ID" value="BAY86641.1"/>
    <property type="molecule type" value="Genomic_DNA"/>
</dbReference>
<evidence type="ECO:0000313" key="1">
    <source>
        <dbReference type="EMBL" id="BAY86641.1"/>
    </source>
</evidence>
<proteinExistence type="predicted"/>
<reference evidence="1 2" key="1">
    <citation type="submission" date="2017-06" db="EMBL/GenBank/DDBJ databases">
        <title>Genome sequencing of cyanobaciteial culture collection at National Institute for Environmental Studies (NIES).</title>
        <authorList>
            <person name="Hirose Y."/>
            <person name="Shimura Y."/>
            <person name="Fujisawa T."/>
            <person name="Nakamura Y."/>
            <person name="Kawachi M."/>
        </authorList>
    </citation>
    <scope>NUCLEOTIDE SEQUENCE [LARGE SCALE GENOMIC DNA]</scope>
    <source>
        <strain evidence="1 2">NIES-267</strain>
    </source>
</reference>
<dbReference type="Proteomes" id="UP000218418">
    <property type="component" value="Chromosome"/>
</dbReference>
<organism evidence="1 2">
    <name type="scientific">Calothrix parasitica NIES-267</name>
    <dbReference type="NCBI Taxonomy" id="1973488"/>
    <lineage>
        <taxon>Bacteria</taxon>
        <taxon>Bacillati</taxon>
        <taxon>Cyanobacteriota</taxon>
        <taxon>Cyanophyceae</taxon>
        <taxon>Nostocales</taxon>
        <taxon>Calotrichaceae</taxon>
        <taxon>Calothrix</taxon>
    </lineage>
</organism>
<keyword evidence="2" id="KW-1185">Reference proteome</keyword>
<protein>
    <submittedName>
        <fullName evidence="1">Uncharacterized protein</fullName>
    </submittedName>
</protein>
<sequence length="208" mass="23225">MFTNKLPTSYSQFTLAKVKEKFKLTTNEKVDFFIEIPILEPSHLLKETLSYNLPLALASNSGKARSEMIISPILIELRKQLQDKINIFSGIEFNVESDNGLTGVCDFIISDSPEQLFISAPVVALVEAKKENINAGLGQCVAEMIAAKIFNERSKNEITAIYGTVTTGTNWRFLKLEGSIINIDLSEYYLRDIDKILGILAMGIRSKI</sequence>
<dbReference type="OrthoDB" id="518124at2"/>
<name>A0A1Z4LZN2_9CYAN</name>